<keyword evidence="9" id="KW-0732">Signal</keyword>
<organism evidence="11 12">
    <name type="scientific">Actinocrispum wychmicini</name>
    <dbReference type="NCBI Taxonomy" id="1213861"/>
    <lineage>
        <taxon>Bacteria</taxon>
        <taxon>Bacillati</taxon>
        <taxon>Actinomycetota</taxon>
        <taxon>Actinomycetes</taxon>
        <taxon>Pseudonocardiales</taxon>
        <taxon>Pseudonocardiaceae</taxon>
        <taxon>Actinocrispum</taxon>
    </lineage>
</organism>
<dbReference type="GO" id="GO:0005576">
    <property type="term" value="C:extracellular region"/>
    <property type="evidence" value="ECO:0007669"/>
    <property type="project" value="UniProtKB-SubCell"/>
</dbReference>
<feature type="chain" id="PRO_5020860548" evidence="9">
    <location>
        <begin position="32"/>
        <end position="138"/>
    </location>
</feature>
<dbReference type="InterPro" id="IPR000691">
    <property type="entry name" value="Prot_inh_I16_SSI"/>
</dbReference>
<keyword evidence="7" id="KW-1015">Disulfide bond</keyword>
<keyword evidence="5 8" id="KW-0646">Protease inhibitor</keyword>
<dbReference type="Gene3D" id="3.30.350.10">
    <property type="entry name" value="Subtilisin inhibitor-like"/>
    <property type="match status" value="1"/>
</dbReference>
<evidence type="ECO:0000256" key="7">
    <source>
        <dbReference type="ARBA" id="ARBA00023157"/>
    </source>
</evidence>
<dbReference type="SUPFAM" id="SSF55399">
    <property type="entry name" value="Subtilisin inhibitor"/>
    <property type="match status" value="1"/>
</dbReference>
<sequence length="138" mass="14381">MLSPLRTTAALVSAAAFLLVPVLANAVPANAAPADTSLLLTKDGPGVDPVTGLLPKLITLACEPTGGTHPTRDDACAVLAKAGGDFNRIEPLHRMCTLNYAPVRASAHGTWRGRPVDWTAMFPNDCAAGSQTDLVFDF</sequence>
<dbReference type="PRINTS" id="PR00294">
    <property type="entry name" value="SSBTLNINHBTR"/>
</dbReference>
<evidence type="ECO:0000256" key="4">
    <source>
        <dbReference type="ARBA" id="ARBA00022525"/>
    </source>
</evidence>
<feature type="signal peptide" evidence="9">
    <location>
        <begin position="1"/>
        <end position="31"/>
    </location>
</feature>
<dbReference type="EMBL" id="SLWS01000012">
    <property type="protein sequence ID" value="TCO52417.1"/>
    <property type="molecule type" value="Genomic_DNA"/>
</dbReference>
<dbReference type="Proteomes" id="UP000295680">
    <property type="component" value="Unassembled WGS sequence"/>
</dbReference>
<dbReference type="OrthoDB" id="4567948at2"/>
<evidence type="ECO:0000256" key="1">
    <source>
        <dbReference type="ARBA" id="ARBA00004613"/>
    </source>
</evidence>
<proteinExistence type="inferred from homology"/>
<comment type="similarity">
    <text evidence="2 8">Belongs to the protease inhibitor I16 (SSI) family.</text>
</comment>
<dbReference type="AlphaFoldDB" id="A0A4R2J405"/>
<comment type="subcellular location">
    <subcellularLocation>
        <location evidence="1">Secreted</location>
    </subcellularLocation>
</comment>
<comment type="subunit">
    <text evidence="3">Homodimer.</text>
</comment>
<evidence type="ECO:0000256" key="2">
    <source>
        <dbReference type="ARBA" id="ARBA00010472"/>
    </source>
</evidence>
<evidence type="ECO:0000259" key="10">
    <source>
        <dbReference type="Pfam" id="PF00720"/>
    </source>
</evidence>
<dbReference type="InterPro" id="IPR020054">
    <property type="entry name" value="Prot_inh_SSI_I16_CS"/>
</dbReference>
<evidence type="ECO:0000256" key="8">
    <source>
        <dbReference type="RuleBase" id="RU003471"/>
    </source>
</evidence>
<evidence type="ECO:0000256" key="3">
    <source>
        <dbReference type="ARBA" id="ARBA00011738"/>
    </source>
</evidence>
<protein>
    <submittedName>
        <fullName evidence="11">Subtilisin inhibitor-like</fullName>
    </submittedName>
</protein>
<reference evidence="11 12" key="1">
    <citation type="submission" date="2019-03" db="EMBL/GenBank/DDBJ databases">
        <title>Genomic Encyclopedia of Type Strains, Phase IV (KMG-IV): sequencing the most valuable type-strain genomes for metagenomic binning, comparative biology and taxonomic classification.</title>
        <authorList>
            <person name="Goeker M."/>
        </authorList>
    </citation>
    <scope>NUCLEOTIDE SEQUENCE [LARGE SCALE GENOMIC DNA]</scope>
    <source>
        <strain evidence="11 12">DSM 45934</strain>
    </source>
</reference>
<evidence type="ECO:0000256" key="9">
    <source>
        <dbReference type="SAM" id="SignalP"/>
    </source>
</evidence>
<gene>
    <name evidence="11" type="ORF">EV192_112149</name>
</gene>
<accession>A0A4R2J405</accession>
<comment type="caution">
    <text evidence="11">The sequence shown here is derived from an EMBL/GenBank/DDBJ whole genome shotgun (WGS) entry which is preliminary data.</text>
</comment>
<dbReference type="InterPro" id="IPR023549">
    <property type="entry name" value="Subtilisin_inhibitor"/>
</dbReference>
<dbReference type="Pfam" id="PF00720">
    <property type="entry name" value="SSI"/>
    <property type="match status" value="1"/>
</dbReference>
<dbReference type="PROSITE" id="PS00999">
    <property type="entry name" value="SSI"/>
    <property type="match status" value="1"/>
</dbReference>
<name>A0A4R2J405_9PSEU</name>
<evidence type="ECO:0000313" key="11">
    <source>
        <dbReference type="EMBL" id="TCO52417.1"/>
    </source>
</evidence>
<dbReference type="GO" id="GO:0004867">
    <property type="term" value="F:serine-type endopeptidase inhibitor activity"/>
    <property type="evidence" value="ECO:0007669"/>
    <property type="project" value="UniProtKB-KW"/>
</dbReference>
<keyword evidence="4" id="KW-0964">Secreted</keyword>
<keyword evidence="6 8" id="KW-0722">Serine protease inhibitor</keyword>
<keyword evidence="12" id="KW-1185">Reference proteome</keyword>
<feature type="domain" description="Subtilisin inhibitor" evidence="10">
    <location>
        <begin position="46"/>
        <end position="124"/>
    </location>
</feature>
<evidence type="ECO:0000313" key="12">
    <source>
        <dbReference type="Proteomes" id="UP000295680"/>
    </source>
</evidence>
<evidence type="ECO:0000256" key="6">
    <source>
        <dbReference type="ARBA" id="ARBA00022900"/>
    </source>
</evidence>
<evidence type="ECO:0000256" key="5">
    <source>
        <dbReference type="ARBA" id="ARBA00022690"/>
    </source>
</evidence>
<dbReference type="InterPro" id="IPR036819">
    <property type="entry name" value="Subtilisin_inhibitor-like_sf"/>
</dbReference>